<protein>
    <submittedName>
        <fullName evidence="1">MerR family transcriptional regulator</fullName>
    </submittedName>
</protein>
<dbReference type="Proteomes" id="UP000594014">
    <property type="component" value="Chromosome"/>
</dbReference>
<reference evidence="1" key="1">
    <citation type="submission" date="2019-08" db="EMBL/GenBank/DDBJ databases">
        <title>Genome sequence of Clostridiales bacterium MT110.</title>
        <authorList>
            <person name="Cao J."/>
        </authorList>
    </citation>
    <scope>NUCLEOTIDE SEQUENCE</scope>
    <source>
        <strain evidence="1">MT110</strain>
    </source>
</reference>
<evidence type="ECO:0000313" key="2">
    <source>
        <dbReference type="Proteomes" id="UP000594014"/>
    </source>
</evidence>
<keyword evidence="2" id="KW-1185">Reference proteome</keyword>
<evidence type="ECO:0000313" key="1">
    <source>
        <dbReference type="EMBL" id="QOX65311.1"/>
    </source>
</evidence>
<accession>A0ACD1AGF6</accession>
<sequence>MRKESAAGLLKIGELAKATNTNVTTIKFYIKEGLLQAAFKTGPNMAYYDEDCVARIQLIKSLQKERYYPLSVIKRMLDASSPSHTEIELLDAILKADDRGGSKAFSASEASKMSGLSKEQISSLVNEKILKPEIIGRSRFFAEADLQIMLLIQRRLDAGIPFAESLASFTLYDQALNQAAKADVDLFINRAMLFHASSAESAARMICVSDETLDAFISLKRKEWNRTYGSQRIRDLDRYAAGLSSLLQRLSEMLNKLGYHAEAKQCKDAVNSGFEGKDSLEEALYHYHYFINSRAESLASSISLCGKTHLFFMSLDPGSPAGIRSLMLFSLRLGWLTIISPLLDCSSELSNAENSFASYTASCIGPDSDYFTERFLRAVKQIGGTS</sequence>
<gene>
    <name evidence="1" type="ORF">FRZ06_19110</name>
</gene>
<proteinExistence type="predicted"/>
<dbReference type="EMBL" id="CP042469">
    <property type="protein sequence ID" value="QOX65311.1"/>
    <property type="molecule type" value="Genomic_DNA"/>
</dbReference>
<organism evidence="1 2">
    <name type="scientific">Anoxybacterium hadale</name>
    <dbReference type="NCBI Taxonomy" id="3408580"/>
    <lineage>
        <taxon>Bacteria</taxon>
        <taxon>Bacillati</taxon>
        <taxon>Bacillota</taxon>
        <taxon>Clostridia</taxon>
        <taxon>Peptostreptococcales</taxon>
        <taxon>Anaerovoracaceae</taxon>
        <taxon>Anoxybacterium</taxon>
    </lineage>
</organism>
<name>A0ACD1AGF6_9FIRM</name>